<keyword evidence="1" id="KW-0732">Signal</keyword>
<dbReference type="AlphaFoldDB" id="A0A914EJI3"/>
<keyword evidence="2" id="KW-1185">Reference proteome</keyword>
<name>A0A914EJI3_9BILA</name>
<evidence type="ECO:0000313" key="3">
    <source>
        <dbReference type="WBParaSite" id="ACRNAN_scaffold8857.g17312.t1"/>
    </source>
</evidence>
<feature type="chain" id="PRO_5037389729" evidence="1">
    <location>
        <begin position="20"/>
        <end position="93"/>
    </location>
</feature>
<proteinExistence type="predicted"/>
<protein>
    <submittedName>
        <fullName evidence="3">Secreted protein</fullName>
    </submittedName>
</protein>
<dbReference type="Proteomes" id="UP000887540">
    <property type="component" value="Unplaced"/>
</dbReference>
<dbReference type="WBParaSite" id="ACRNAN_scaffold8857.g17312.t1">
    <property type="protein sequence ID" value="ACRNAN_scaffold8857.g17312.t1"/>
    <property type="gene ID" value="ACRNAN_scaffold8857.g17312"/>
</dbReference>
<evidence type="ECO:0000313" key="2">
    <source>
        <dbReference type="Proteomes" id="UP000887540"/>
    </source>
</evidence>
<feature type="signal peptide" evidence="1">
    <location>
        <begin position="1"/>
        <end position="19"/>
    </location>
</feature>
<organism evidence="2 3">
    <name type="scientific">Acrobeloides nanus</name>
    <dbReference type="NCBI Taxonomy" id="290746"/>
    <lineage>
        <taxon>Eukaryota</taxon>
        <taxon>Metazoa</taxon>
        <taxon>Ecdysozoa</taxon>
        <taxon>Nematoda</taxon>
        <taxon>Chromadorea</taxon>
        <taxon>Rhabditida</taxon>
        <taxon>Tylenchina</taxon>
        <taxon>Cephalobomorpha</taxon>
        <taxon>Cephaloboidea</taxon>
        <taxon>Cephalobidae</taxon>
        <taxon>Acrobeloides</taxon>
    </lineage>
</organism>
<reference evidence="3" key="1">
    <citation type="submission" date="2022-11" db="UniProtKB">
        <authorList>
            <consortium name="WormBaseParasite"/>
        </authorList>
    </citation>
    <scope>IDENTIFICATION</scope>
</reference>
<accession>A0A914EJI3</accession>
<evidence type="ECO:0000256" key="1">
    <source>
        <dbReference type="SAM" id="SignalP"/>
    </source>
</evidence>
<sequence>MTFIFIGLFLCGIIFIALCVWLAKQCVTSYDDEPERAIEDGPTIYDHSNICNAGQINNALPRYTEEVETHGGMTLPPAYIFDPGEPPPPYANS</sequence>